<accession>A0A914HBM3</accession>
<dbReference type="PANTHER" id="PTHR12150">
    <property type="entry name" value="CLASS IV SAM-BINDING METHYLTRANSFERASE-RELATED"/>
    <property type="match status" value="1"/>
</dbReference>
<protein>
    <submittedName>
        <fullName evidence="5">Uncharacterized protein</fullName>
    </submittedName>
</protein>
<feature type="compositionally biased region" description="Polar residues" evidence="3">
    <location>
        <begin position="787"/>
        <end position="803"/>
    </location>
</feature>
<feature type="region of interest" description="Disordered" evidence="3">
    <location>
        <begin position="528"/>
        <end position="558"/>
    </location>
</feature>
<dbReference type="SUPFAM" id="SSF50249">
    <property type="entry name" value="Nucleic acid-binding proteins"/>
    <property type="match status" value="1"/>
</dbReference>
<sequence>MSSSNNRQQIYYQGRHHQQQSQQNRIGGLSLSSTHHQMGPASPHQDHHQVVVVSGSGSCTGCVADYHSSCGCPSCESKNLATLGHETSLSDHDQQMYSYMDQGQLDDDDEGIVHEFTTDSGERHVVIMTKTDEQQQEGVISLQERVRRQKLSEAARSRYAQLSEDEKRAVTERRIIMRQRRKQKEREMEELEAILRASNDITDDLVPMDESMNMDERREYNQKRRLRQLGLPENINELEPNKLEGIRRHIADVNARKAEAARQRYHRMAHDERKTYNRRRTESFRKRRVEEEKLLSTPAGQITPEALEKAQNIMIRNAKRAEQARLRYQRKQQEKGIMPRRQRKPKIEYRPSSGEPNLDRILDTIERDVIEPKKEDMAEHEQMFTPPADSSNTMPQVLHVPHSGQNVVQYVQVPAQGVQNGLILTESKFMPSDSSEAKSSSHAPYTLDNSVQKFERGVGSASSSNNYYPVSIIQHEWPQRTSVVGSHHQLQSMGRPARIEIVQPTIISTSQGNFNQQQTHHYTIQLDQNQSTSQHRLLPSSSRNLQSGRASPADEKVMVQRAKRAERARRRYHEMTAEARHEFNAKRAHALKMARLRDEELCRLGDDLHSKGEEPDQTLCLAIEQARMRRAKSQPDKNRNFRAEAARIKYQMTGEQRKAHNAMRDAQRRQRKREMEDTVTFILLCWLGKFPHGAKRPAKETYSLDVSMVFNRKERLQISKKIGKQQQRGGGGGRRLSNQKVNWRLLNSEKRKQREKQTIEEFEERLNDGTKTEENGREEEAGLKANEPNSSATDSQSWGATTTTETPRYSLTVALPGTILDNVQTVELKTYLSGELARTLAIFCVEEVVVFDETAAMSQKDVDAYRDWTGGSEQLDARSSESVFFMARILEFQECPQYLRKALFRIQRPLKFSALLNPLNALHHLRSNELHSPFREGVVLDRKSNKGLLCDVGLEKELLLKTDDQIEPFSRVTVRIDQQQQKSSKKLRGSLANARTVREETGTYWGYSVRLARSLSQVLVDGSYDAIVGTSERGMPIGELSIPRESDSNCKILVVFGGLSGLEAAMDADPSIQETEPVKYFQHYVNCLPGQGSRVIRTEEAIPIALTALKYKLDWA</sequence>
<dbReference type="InterPro" id="IPR029026">
    <property type="entry name" value="tRNA_m1G_MTases_N"/>
</dbReference>
<comment type="similarity">
    <text evidence="1">Belongs to the class IV-like SAM-binding methyltransferase superfamily.</text>
</comment>
<dbReference type="SUPFAM" id="SSF75217">
    <property type="entry name" value="alpha/beta knot"/>
    <property type="match status" value="1"/>
</dbReference>
<name>A0A914HBM3_GLORO</name>
<dbReference type="Pfam" id="PF02598">
    <property type="entry name" value="Methyltrn_RNA_3"/>
    <property type="match status" value="1"/>
</dbReference>
<evidence type="ECO:0000313" key="4">
    <source>
        <dbReference type="Proteomes" id="UP000887572"/>
    </source>
</evidence>
<evidence type="ECO:0000313" key="5">
    <source>
        <dbReference type="WBParaSite" id="Gr19_v10_g15610.t3"/>
    </source>
</evidence>
<evidence type="ECO:0000256" key="1">
    <source>
        <dbReference type="ARBA" id="ARBA00009841"/>
    </source>
</evidence>
<keyword evidence="4" id="KW-1185">Reference proteome</keyword>
<dbReference type="Gene3D" id="2.40.50.140">
    <property type="entry name" value="Nucleic acid-binding proteins"/>
    <property type="match status" value="1"/>
</dbReference>
<feature type="compositionally biased region" description="Polar residues" evidence="3">
    <location>
        <begin position="528"/>
        <end position="549"/>
    </location>
</feature>
<reference evidence="5" key="1">
    <citation type="submission" date="2022-11" db="UniProtKB">
        <authorList>
            <consortium name="WormBaseParasite"/>
        </authorList>
    </citation>
    <scope>IDENTIFICATION</scope>
</reference>
<dbReference type="PANTHER" id="PTHR12150:SF13">
    <property type="entry name" value="METHYLTRANSFERASE C9ORF114-RELATED"/>
    <property type="match status" value="1"/>
</dbReference>
<dbReference type="Proteomes" id="UP000887572">
    <property type="component" value="Unplaced"/>
</dbReference>
<dbReference type="CDD" id="cd18086">
    <property type="entry name" value="HsC9orf114-like"/>
    <property type="match status" value="1"/>
</dbReference>
<feature type="compositionally biased region" description="Polar residues" evidence="3">
    <location>
        <begin position="1"/>
        <end position="11"/>
    </location>
</feature>
<evidence type="ECO:0000256" key="3">
    <source>
        <dbReference type="SAM" id="MobiDB-lite"/>
    </source>
</evidence>
<dbReference type="WBParaSite" id="Gr19_v10_g15610.t3">
    <property type="protein sequence ID" value="Gr19_v10_g15610.t3"/>
    <property type="gene ID" value="Gr19_v10_g15610"/>
</dbReference>
<dbReference type="InterPro" id="IPR012340">
    <property type="entry name" value="NA-bd_OB-fold"/>
</dbReference>
<dbReference type="Gene3D" id="3.40.1280.10">
    <property type="match status" value="1"/>
</dbReference>
<organism evidence="4 5">
    <name type="scientific">Globodera rostochiensis</name>
    <name type="common">Golden nematode worm</name>
    <name type="synonym">Heterodera rostochiensis</name>
    <dbReference type="NCBI Taxonomy" id="31243"/>
    <lineage>
        <taxon>Eukaryota</taxon>
        <taxon>Metazoa</taxon>
        <taxon>Ecdysozoa</taxon>
        <taxon>Nematoda</taxon>
        <taxon>Chromadorea</taxon>
        <taxon>Rhabditida</taxon>
        <taxon>Tylenchina</taxon>
        <taxon>Tylenchomorpha</taxon>
        <taxon>Tylenchoidea</taxon>
        <taxon>Heteroderidae</taxon>
        <taxon>Heteroderinae</taxon>
        <taxon>Globodera</taxon>
    </lineage>
</organism>
<feature type="coiled-coil region" evidence="2">
    <location>
        <begin position="174"/>
        <end position="201"/>
    </location>
</feature>
<evidence type="ECO:0000256" key="2">
    <source>
        <dbReference type="SAM" id="Coils"/>
    </source>
</evidence>
<feature type="region of interest" description="Disordered" evidence="3">
    <location>
        <begin position="1"/>
        <end position="46"/>
    </location>
</feature>
<keyword evidence="2" id="KW-0175">Coiled coil</keyword>
<dbReference type="InterPro" id="IPR029028">
    <property type="entry name" value="Alpha/beta_knot_MTases"/>
</dbReference>
<dbReference type="InterPro" id="IPR003750">
    <property type="entry name" value="Put_MeTrfase-C9orf114-like"/>
</dbReference>
<feature type="region of interest" description="Disordered" evidence="3">
    <location>
        <begin position="720"/>
        <end position="803"/>
    </location>
</feature>
<dbReference type="AlphaFoldDB" id="A0A914HBM3"/>
<proteinExistence type="inferred from homology"/>
<feature type="compositionally biased region" description="Basic and acidic residues" evidence="3">
    <location>
        <begin position="747"/>
        <end position="782"/>
    </location>
</feature>